<name>A0A1H3KXK9_9BACT</name>
<dbReference type="AlphaFoldDB" id="A0A1H3KXK9"/>
<dbReference type="RefSeq" id="WP_092741512.1">
    <property type="nucleotide sequence ID" value="NZ_FNOV01000010.1"/>
</dbReference>
<accession>A0A1H3KXK9</accession>
<dbReference type="OrthoDB" id="8753706at2"/>
<organism evidence="1 2">
    <name type="scientific">Hymenobacter psychrophilus</name>
    <dbReference type="NCBI Taxonomy" id="651662"/>
    <lineage>
        <taxon>Bacteria</taxon>
        <taxon>Pseudomonadati</taxon>
        <taxon>Bacteroidota</taxon>
        <taxon>Cytophagia</taxon>
        <taxon>Cytophagales</taxon>
        <taxon>Hymenobacteraceae</taxon>
        <taxon>Hymenobacter</taxon>
    </lineage>
</organism>
<evidence type="ECO:0000313" key="2">
    <source>
        <dbReference type="Proteomes" id="UP000199249"/>
    </source>
</evidence>
<dbReference type="Proteomes" id="UP000199249">
    <property type="component" value="Unassembled WGS sequence"/>
</dbReference>
<sequence>MLADIALLVLENPWDTPQRGTRRLSVLPFFEGLERIHGNMAVYHSTFHSLDGLREALDYDLRLTREPRQVLYVGSHGQGRMLKNIRFADLRKTVRERADRLEGVIISSCEICRNCEDLMDLVRGTGIRWAVGYKCPVSWFDSMLIELALLNALAEAPVSYKGNLDSLEVFFQEALQILNRDYVLDPAKGRLADNVTIVISSRSNAQPRVLAWPTAASGEPAE</sequence>
<keyword evidence="2" id="KW-1185">Reference proteome</keyword>
<protein>
    <recommendedName>
        <fullName evidence="3">CHAT domain-containing protein</fullName>
    </recommendedName>
</protein>
<evidence type="ECO:0008006" key="3">
    <source>
        <dbReference type="Google" id="ProtNLM"/>
    </source>
</evidence>
<dbReference type="STRING" id="651662.SAMN04488069_1106"/>
<evidence type="ECO:0000313" key="1">
    <source>
        <dbReference type="EMBL" id="SDY56766.1"/>
    </source>
</evidence>
<proteinExistence type="predicted"/>
<dbReference type="EMBL" id="FNOV01000010">
    <property type="protein sequence ID" value="SDY56766.1"/>
    <property type="molecule type" value="Genomic_DNA"/>
</dbReference>
<reference evidence="2" key="1">
    <citation type="submission" date="2016-10" db="EMBL/GenBank/DDBJ databases">
        <authorList>
            <person name="Varghese N."/>
            <person name="Submissions S."/>
        </authorList>
    </citation>
    <scope>NUCLEOTIDE SEQUENCE [LARGE SCALE GENOMIC DNA]</scope>
    <source>
        <strain evidence="2">CGMCC 1.8975</strain>
    </source>
</reference>
<gene>
    <name evidence="1" type="ORF">SAMN04488069_1106</name>
</gene>